<feature type="compositionally biased region" description="Basic and acidic residues" evidence="1">
    <location>
        <begin position="53"/>
        <end position="65"/>
    </location>
</feature>
<accession>A0A1A9ZIX5</accession>
<name>A0A1A9ZIX5_GLOPL</name>
<feature type="compositionally biased region" description="Basic and acidic residues" evidence="1">
    <location>
        <begin position="74"/>
        <end position="85"/>
    </location>
</feature>
<dbReference type="Proteomes" id="UP000092445">
    <property type="component" value="Unassembled WGS sequence"/>
</dbReference>
<proteinExistence type="predicted"/>
<reference evidence="2" key="2">
    <citation type="submission" date="2020-05" db="UniProtKB">
        <authorList>
            <consortium name="EnsemblMetazoa"/>
        </authorList>
    </citation>
    <scope>IDENTIFICATION</scope>
    <source>
        <strain evidence="2">IAEA</strain>
    </source>
</reference>
<feature type="region of interest" description="Disordered" evidence="1">
    <location>
        <begin position="53"/>
        <end position="85"/>
    </location>
</feature>
<protein>
    <submittedName>
        <fullName evidence="2">Uncharacterized protein</fullName>
    </submittedName>
</protein>
<sequence>MVSHILLLLAYVVRRKFKDIPVYVTTSVPQKTNLPPTFSPEYEFHMEKITGRHENGSIIQTDHKSLTKTSSNQKGREKKREGEEE</sequence>
<evidence type="ECO:0000313" key="2">
    <source>
        <dbReference type="EnsemblMetazoa" id="GPAI016157-PA"/>
    </source>
</evidence>
<keyword evidence="3" id="KW-1185">Reference proteome</keyword>
<evidence type="ECO:0000256" key="1">
    <source>
        <dbReference type="SAM" id="MobiDB-lite"/>
    </source>
</evidence>
<dbReference type="EnsemblMetazoa" id="GPAI016157-RA">
    <property type="protein sequence ID" value="GPAI016157-PA"/>
    <property type="gene ID" value="GPAI016157"/>
</dbReference>
<dbReference type="VEuPathDB" id="VectorBase:GPAI016157"/>
<organism evidence="2 3">
    <name type="scientific">Glossina pallidipes</name>
    <name type="common">Tsetse fly</name>
    <dbReference type="NCBI Taxonomy" id="7398"/>
    <lineage>
        <taxon>Eukaryota</taxon>
        <taxon>Metazoa</taxon>
        <taxon>Ecdysozoa</taxon>
        <taxon>Arthropoda</taxon>
        <taxon>Hexapoda</taxon>
        <taxon>Insecta</taxon>
        <taxon>Pterygota</taxon>
        <taxon>Neoptera</taxon>
        <taxon>Endopterygota</taxon>
        <taxon>Diptera</taxon>
        <taxon>Brachycera</taxon>
        <taxon>Muscomorpha</taxon>
        <taxon>Hippoboscoidea</taxon>
        <taxon>Glossinidae</taxon>
        <taxon>Glossina</taxon>
    </lineage>
</organism>
<dbReference type="AlphaFoldDB" id="A0A1A9ZIX5"/>
<reference evidence="3" key="1">
    <citation type="submission" date="2014-03" db="EMBL/GenBank/DDBJ databases">
        <authorList>
            <person name="Aksoy S."/>
            <person name="Warren W."/>
            <person name="Wilson R.K."/>
        </authorList>
    </citation>
    <scope>NUCLEOTIDE SEQUENCE [LARGE SCALE GENOMIC DNA]</scope>
    <source>
        <strain evidence="3">IAEA</strain>
    </source>
</reference>
<evidence type="ECO:0000313" key="3">
    <source>
        <dbReference type="Proteomes" id="UP000092445"/>
    </source>
</evidence>